<sequence length="741" mass="83476">MLLRAGCVSFFAKTPILFVYSTTRFHPSLFHHCYHSLHPINARTRCFNKRFSMNKPTHLLTTAAAALIREPSSSKLSKKPRYDSPEGKLRGKLDTCSKNGDLAEALRLYDVARANGIPLSQHHYNVLLYLCSSCSGNGNGSEKLDNDLVKLGLERGFEIFKQMGIHKVAPNEATFTSLARLALAKEDPEMAFDLVKKMKGCGVMPKLRSYGPALFGFCSKGMADKAYEVDAHMRECGVLAEESELVALLKVSVEAKRDDRVYEMMHRLRAAVRQVAEETAGVVEDWFMSERAVKVGGVSWDVEKVREGVVKGGGGWHGQGWLGRGNWRVARTHMDEKGVCQSCGEKLVCIDIDPKEAENFATSLTSLACQREVKGDFLRFQEWLQQHGPFDAVVDGANVGLVNQRDFNFFQLNSIVRQLQRMSPSKRLPLVVLHKSRVTSGPAQYDKNKKLLESWNKSGALYATPRGSNDDWYWLFATVSCNCLLVTNDEMRDHLFQLLGTNFFPRWKEKHQVRLATSNGRPELRMPPPYSIVIQESEQGSWHVPTVIGDDLETPRQWICATRARDASSRFMSCTCVGGKRKEIRGGLSLRRHQALRVVLCRLYLIVTVLRRGVVEVCYRFWSVFSLCILEIGEFLLFLCFWLTSCASSSLIGSELAQYLEIRARMFRFSYVPTVILIVANPVIIDGCDLVWITYSLWKESFSVGPWAIGLSLCLACLAALTQLRHRADCKQKGSSHSRIA</sequence>
<dbReference type="PANTHER" id="PTHR13547:SF1">
    <property type="entry name" value="MITOCHONDRIAL RIBONUCLEASE P CATALYTIC SUBUNIT"/>
    <property type="match status" value="1"/>
</dbReference>
<organism evidence="19 20">
    <name type="scientific">Rhododendron griersonianum</name>
    <dbReference type="NCBI Taxonomy" id="479676"/>
    <lineage>
        <taxon>Eukaryota</taxon>
        <taxon>Viridiplantae</taxon>
        <taxon>Streptophyta</taxon>
        <taxon>Embryophyta</taxon>
        <taxon>Tracheophyta</taxon>
        <taxon>Spermatophyta</taxon>
        <taxon>Magnoliopsida</taxon>
        <taxon>eudicotyledons</taxon>
        <taxon>Gunneridae</taxon>
        <taxon>Pentapetalae</taxon>
        <taxon>asterids</taxon>
        <taxon>Ericales</taxon>
        <taxon>Ericaceae</taxon>
        <taxon>Ericoideae</taxon>
        <taxon>Rhodoreae</taxon>
        <taxon>Rhododendron</taxon>
    </lineage>
</organism>
<evidence type="ECO:0000256" key="15">
    <source>
        <dbReference type="ARBA" id="ARBA00023211"/>
    </source>
</evidence>
<dbReference type="PANTHER" id="PTHR13547">
    <property type="match status" value="1"/>
</dbReference>
<evidence type="ECO:0000256" key="6">
    <source>
        <dbReference type="ARBA" id="ARBA00022694"/>
    </source>
</evidence>
<keyword evidence="16" id="KW-0472">Membrane</keyword>
<keyword evidence="14" id="KW-0496">Mitochondrion</keyword>
<evidence type="ECO:0000256" key="7">
    <source>
        <dbReference type="ARBA" id="ARBA00022722"/>
    </source>
</evidence>
<keyword evidence="11" id="KW-0862">Zinc</keyword>
<keyword evidence="9" id="KW-0677">Repeat</keyword>
<keyword evidence="10" id="KW-0378">Hydrolase</keyword>
<dbReference type="GO" id="GO:0001682">
    <property type="term" value="P:tRNA 5'-leader removal"/>
    <property type="evidence" value="ECO:0007669"/>
    <property type="project" value="TreeGrafter"/>
</dbReference>
<evidence type="ECO:0000256" key="16">
    <source>
        <dbReference type="SAM" id="Phobius"/>
    </source>
</evidence>
<dbReference type="InterPro" id="IPR033443">
    <property type="entry name" value="PROP1-like_PPR_dom"/>
</dbReference>
<dbReference type="EMBL" id="JACTNZ010000005">
    <property type="protein sequence ID" value="KAG5548588.1"/>
    <property type="molecule type" value="Genomic_DNA"/>
</dbReference>
<dbReference type="GO" id="GO:0004526">
    <property type="term" value="F:ribonuclease P activity"/>
    <property type="evidence" value="ECO:0007669"/>
    <property type="project" value="UniProtKB-EC"/>
</dbReference>
<comment type="caution">
    <text evidence="19">The sequence shown here is derived from an EMBL/GenBank/DDBJ whole genome shotgun (WGS) entry which is preliminary data.</text>
</comment>
<evidence type="ECO:0000256" key="8">
    <source>
        <dbReference type="ARBA" id="ARBA00022723"/>
    </source>
</evidence>
<keyword evidence="8" id="KW-0479">Metal-binding</keyword>
<feature type="transmembrane region" description="Helical" evidence="16">
    <location>
        <begin position="621"/>
        <end position="645"/>
    </location>
</feature>
<dbReference type="Pfam" id="PF16953">
    <property type="entry name" value="PRORP"/>
    <property type="match status" value="1"/>
</dbReference>
<proteinExistence type="inferred from homology"/>
<evidence type="ECO:0000313" key="20">
    <source>
        <dbReference type="Proteomes" id="UP000823749"/>
    </source>
</evidence>
<evidence type="ECO:0000256" key="11">
    <source>
        <dbReference type="ARBA" id="ARBA00022833"/>
    </source>
</evidence>
<dbReference type="GO" id="GO:0005739">
    <property type="term" value="C:mitochondrion"/>
    <property type="evidence" value="ECO:0007669"/>
    <property type="project" value="UniProtKB-SubCell"/>
</dbReference>
<keyword evidence="15" id="KW-0464">Manganese</keyword>
<keyword evidence="7" id="KW-0540">Nuclease</keyword>
<feature type="transmembrane region" description="Helical" evidence="16">
    <location>
        <begin position="705"/>
        <end position="724"/>
    </location>
</feature>
<evidence type="ECO:0000256" key="5">
    <source>
        <dbReference type="ARBA" id="ARBA00012179"/>
    </source>
</evidence>
<dbReference type="Gene3D" id="1.25.40.10">
    <property type="entry name" value="Tetratricopeptide repeat domain"/>
    <property type="match status" value="1"/>
</dbReference>
<keyword evidence="16" id="KW-1133">Transmembrane helix</keyword>
<evidence type="ECO:0000256" key="4">
    <source>
        <dbReference type="ARBA" id="ARBA00007626"/>
    </source>
</evidence>
<comment type="cofactor">
    <cofactor evidence="2">
        <name>Mg(2+)</name>
        <dbReference type="ChEBI" id="CHEBI:18420"/>
    </cofactor>
</comment>
<dbReference type="FunFam" id="1.25.40.10:FF:000339">
    <property type="entry name" value="Proteinaceous RNase P 1, chloroplastic/mitochondrial"/>
    <property type="match status" value="1"/>
</dbReference>
<feature type="transmembrane region" description="Helical" evidence="16">
    <location>
        <begin position="666"/>
        <end position="685"/>
    </location>
</feature>
<evidence type="ECO:0000256" key="13">
    <source>
        <dbReference type="ARBA" id="ARBA00022946"/>
    </source>
</evidence>
<dbReference type="Gene3D" id="3.40.50.11980">
    <property type="match status" value="1"/>
</dbReference>
<evidence type="ECO:0000256" key="12">
    <source>
        <dbReference type="ARBA" id="ARBA00022842"/>
    </source>
</evidence>
<keyword evidence="6" id="KW-0819">tRNA processing</keyword>
<dbReference type="Proteomes" id="UP000823749">
    <property type="component" value="Chromosome 5"/>
</dbReference>
<dbReference type="InterPro" id="IPR031595">
    <property type="entry name" value="PRORP_C"/>
</dbReference>
<evidence type="ECO:0000259" key="17">
    <source>
        <dbReference type="Pfam" id="PF16953"/>
    </source>
</evidence>
<keyword evidence="13" id="KW-0809">Transit peptide</keyword>
<evidence type="ECO:0000259" key="18">
    <source>
        <dbReference type="Pfam" id="PF17177"/>
    </source>
</evidence>
<dbReference type="EC" id="3.1.26.5" evidence="5"/>
<evidence type="ECO:0000256" key="3">
    <source>
        <dbReference type="ARBA" id="ARBA00004173"/>
    </source>
</evidence>
<dbReference type="InterPro" id="IPR011990">
    <property type="entry name" value="TPR-like_helical_dom_sf"/>
</dbReference>
<comment type="similarity">
    <text evidence="4">Belongs to the PPR family. P subfamily.</text>
</comment>
<feature type="domain" description="PROP1-like PPR" evidence="18">
    <location>
        <begin position="78"/>
        <end position="292"/>
    </location>
</feature>
<name>A0AAV6K893_9ERIC</name>
<protein>
    <recommendedName>
        <fullName evidence="5">ribonuclease P</fullName>
        <ecNumber evidence="5">3.1.26.5</ecNumber>
    </recommendedName>
</protein>
<dbReference type="AlphaFoldDB" id="A0AAV6K893"/>
<reference evidence="19" key="1">
    <citation type="submission" date="2020-08" db="EMBL/GenBank/DDBJ databases">
        <title>Plant Genome Project.</title>
        <authorList>
            <person name="Zhang R.-G."/>
        </authorList>
    </citation>
    <scope>NUCLEOTIDE SEQUENCE</scope>
    <source>
        <strain evidence="19">WSP0</strain>
        <tissue evidence="19">Leaf</tissue>
    </source>
</reference>
<feature type="domain" description="PRORP" evidence="17">
    <location>
        <begin position="334"/>
        <end position="560"/>
    </location>
</feature>
<evidence type="ECO:0000256" key="10">
    <source>
        <dbReference type="ARBA" id="ARBA00022801"/>
    </source>
</evidence>
<keyword evidence="16" id="KW-0812">Transmembrane</keyword>
<comment type="subcellular location">
    <subcellularLocation>
        <location evidence="3">Mitochondrion</location>
    </subcellularLocation>
</comment>
<gene>
    <name evidence="19" type="ORF">RHGRI_014068</name>
</gene>
<accession>A0AAV6K893</accession>
<comment type="catalytic activity">
    <reaction evidence="1">
        <text>Endonucleolytic cleavage of RNA, removing 5'-extranucleotides from tRNA precursor.</text>
        <dbReference type="EC" id="3.1.26.5"/>
    </reaction>
</comment>
<keyword evidence="12" id="KW-0460">Magnesium</keyword>
<evidence type="ECO:0000256" key="2">
    <source>
        <dbReference type="ARBA" id="ARBA00001946"/>
    </source>
</evidence>
<evidence type="ECO:0000256" key="9">
    <source>
        <dbReference type="ARBA" id="ARBA00022737"/>
    </source>
</evidence>
<dbReference type="EMBL" id="JACTNZ010000005">
    <property type="protein sequence ID" value="KAG5548589.1"/>
    <property type="molecule type" value="Genomic_DNA"/>
</dbReference>
<evidence type="ECO:0000256" key="14">
    <source>
        <dbReference type="ARBA" id="ARBA00023128"/>
    </source>
</evidence>
<dbReference type="FunFam" id="3.40.50.11980:FF:000002">
    <property type="entry name" value="Proteinaceous RNase P 2"/>
    <property type="match status" value="1"/>
</dbReference>
<dbReference type="GO" id="GO:0046872">
    <property type="term" value="F:metal ion binding"/>
    <property type="evidence" value="ECO:0007669"/>
    <property type="project" value="UniProtKB-KW"/>
</dbReference>
<evidence type="ECO:0000313" key="19">
    <source>
        <dbReference type="EMBL" id="KAG5548589.1"/>
    </source>
</evidence>
<evidence type="ECO:0000256" key="1">
    <source>
        <dbReference type="ARBA" id="ARBA00000928"/>
    </source>
</evidence>
<dbReference type="Pfam" id="PF17177">
    <property type="entry name" value="PPR_long"/>
    <property type="match status" value="1"/>
</dbReference>
<keyword evidence="20" id="KW-1185">Reference proteome</keyword>